<dbReference type="PANTHER" id="PTHR46953">
    <property type="entry name" value="G-PROTEIN COUPLED RECEPTOR MTH-LIKE 1-RELATED"/>
    <property type="match status" value="1"/>
</dbReference>
<evidence type="ECO:0000313" key="4">
    <source>
        <dbReference type="Proteomes" id="UP000283509"/>
    </source>
</evidence>
<reference evidence="3 4" key="1">
    <citation type="submission" date="2018-04" db="EMBL/GenBank/DDBJ databases">
        <authorList>
            <person name="Zhang X."/>
            <person name="Yuan J."/>
            <person name="Li F."/>
            <person name="Xiang J."/>
        </authorList>
    </citation>
    <scope>NUCLEOTIDE SEQUENCE [LARGE SCALE GENOMIC DNA]</scope>
    <source>
        <tissue evidence="3">Muscle</tissue>
    </source>
</reference>
<protein>
    <submittedName>
        <fullName evidence="3">Putative G-protein coupled receptor Mth-like 10</fullName>
    </submittedName>
</protein>
<comment type="caution">
    <text evidence="3">The sequence shown here is derived from an EMBL/GenBank/DDBJ whole genome shotgun (WGS) entry which is preliminary data.</text>
</comment>
<keyword evidence="2" id="KW-1133">Transmembrane helix</keyword>
<gene>
    <name evidence="3" type="ORF">C7M84_024602</name>
</gene>
<reference evidence="3 4" key="2">
    <citation type="submission" date="2019-01" db="EMBL/GenBank/DDBJ databases">
        <title>The decoding of complex shrimp genome reveals the adaptation for benthos swimmer, frequently molting mechanism and breeding impact on genome.</title>
        <authorList>
            <person name="Sun Y."/>
            <person name="Gao Y."/>
            <person name="Yu Y."/>
        </authorList>
    </citation>
    <scope>NUCLEOTIDE SEQUENCE [LARGE SCALE GENOMIC DNA]</scope>
    <source>
        <tissue evidence="3">Muscle</tissue>
    </source>
</reference>
<keyword evidence="2" id="KW-0472">Membrane</keyword>
<keyword evidence="4" id="KW-1185">Reference proteome</keyword>
<name>A0A3R7MGV4_PENVA</name>
<organism evidence="3 4">
    <name type="scientific">Penaeus vannamei</name>
    <name type="common">Whiteleg shrimp</name>
    <name type="synonym">Litopenaeus vannamei</name>
    <dbReference type="NCBI Taxonomy" id="6689"/>
    <lineage>
        <taxon>Eukaryota</taxon>
        <taxon>Metazoa</taxon>
        <taxon>Ecdysozoa</taxon>
        <taxon>Arthropoda</taxon>
        <taxon>Crustacea</taxon>
        <taxon>Multicrustacea</taxon>
        <taxon>Malacostraca</taxon>
        <taxon>Eumalacostraca</taxon>
        <taxon>Eucarida</taxon>
        <taxon>Decapoda</taxon>
        <taxon>Dendrobranchiata</taxon>
        <taxon>Penaeoidea</taxon>
        <taxon>Penaeidae</taxon>
        <taxon>Penaeus</taxon>
    </lineage>
</organism>
<evidence type="ECO:0000313" key="3">
    <source>
        <dbReference type="EMBL" id="ROT82238.1"/>
    </source>
</evidence>
<dbReference type="Gene3D" id="1.20.1070.10">
    <property type="entry name" value="Rhodopsin 7-helix transmembrane proteins"/>
    <property type="match status" value="1"/>
</dbReference>
<proteinExistence type="predicted"/>
<dbReference type="Proteomes" id="UP000283509">
    <property type="component" value="Unassembled WGS sequence"/>
</dbReference>
<dbReference type="AlphaFoldDB" id="A0A3R7MGV4"/>
<dbReference type="OrthoDB" id="6082634at2759"/>
<keyword evidence="2" id="KW-0812">Transmembrane</keyword>
<evidence type="ECO:0000256" key="1">
    <source>
        <dbReference type="SAM" id="MobiDB-lite"/>
    </source>
</evidence>
<feature type="transmembrane region" description="Helical" evidence="2">
    <location>
        <begin position="18"/>
        <end position="39"/>
    </location>
</feature>
<feature type="transmembrane region" description="Helical" evidence="2">
    <location>
        <begin position="45"/>
        <end position="68"/>
    </location>
</feature>
<accession>A0A3R7MGV4</accession>
<keyword evidence="3" id="KW-0675">Receptor</keyword>
<dbReference type="EMBL" id="QCYY01000855">
    <property type="protein sequence ID" value="ROT82238.1"/>
    <property type="molecule type" value="Genomic_DNA"/>
</dbReference>
<sequence length="111" mass="12657">MKTWLIHRASDKNQGTTLFFWLFLIMGVAWILEVITWQAAGHCKIWMIVLDSVNSLQGVFVFLASVVFRKDLKFQGWRWSRVPTDEPGPSNGRYATSSVEPKQPAATRSAE</sequence>
<evidence type="ECO:0000256" key="2">
    <source>
        <dbReference type="SAM" id="Phobius"/>
    </source>
</evidence>
<dbReference type="PANTHER" id="PTHR46953:SF1">
    <property type="entry name" value="G-PROTEIN COUPLED RECEPTOR MTH-LIKE 1-RELATED"/>
    <property type="match status" value="1"/>
</dbReference>
<feature type="region of interest" description="Disordered" evidence="1">
    <location>
        <begin position="80"/>
        <end position="111"/>
    </location>
</feature>
<dbReference type="InterPro" id="IPR052808">
    <property type="entry name" value="GPCR_Mth-like"/>
</dbReference>